<dbReference type="Proteomes" id="UP001243846">
    <property type="component" value="Unassembled WGS sequence"/>
</dbReference>
<name>A0ABT8D8E7_9RHOB</name>
<evidence type="ECO:0000256" key="3">
    <source>
        <dbReference type="ARBA" id="ARBA00023163"/>
    </source>
</evidence>
<dbReference type="Pfam" id="PF03472">
    <property type="entry name" value="Autoind_bind"/>
    <property type="match status" value="1"/>
</dbReference>
<feature type="domain" description="Transcription factor LuxR-like autoinducer-binding" evidence="5">
    <location>
        <begin position="14"/>
        <end position="83"/>
    </location>
</feature>
<evidence type="ECO:0000313" key="6">
    <source>
        <dbReference type="EMBL" id="MDN3711697.1"/>
    </source>
</evidence>
<dbReference type="Gene3D" id="3.30.450.80">
    <property type="entry name" value="Transcription factor LuxR-like, autoinducer-binding domain"/>
    <property type="match status" value="1"/>
</dbReference>
<evidence type="ECO:0000256" key="4">
    <source>
        <dbReference type="SAM" id="MobiDB-lite"/>
    </source>
</evidence>
<protein>
    <submittedName>
        <fullName evidence="6">Autoinducer binding domain-containing protein</fullName>
    </submittedName>
</protein>
<feature type="compositionally biased region" description="Basic residues" evidence="4">
    <location>
        <begin position="106"/>
        <end position="118"/>
    </location>
</feature>
<reference evidence="7" key="1">
    <citation type="journal article" date="2019" name="Int. J. Syst. Evol. Microbiol.">
        <title>The Global Catalogue of Microorganisms (GCM) 10K type strain sequencing project: providing services to taxonomists for standard genome sequencing and annotation.</title>
        <authorList>
            <consortium name="The Broad Institute Genomics Platform"/>
            <consortium name="The Broad Institute Genome Sequencing Center for Infectious Disease"/>
            <person name="Wu L."/>
            <person name="Ma J."/>
        </authorList>
    </citation>
    <scope>NUCLEOTIDE SEQUENCE [LARGE SCALE GENOMIC DNA]</scope>
    <source>
        <strain evidence="7">CECT 8482</strain>
    </source>
</reference>
<proteinExistence type="predicted"/>
<evidence type="ECO:0000256" key="2">
    <source>
        <dbReference type="ARBA" id="ARBA00023125"/>
    </source>
</evidence>
<dbReference type="InterPro" id="IPR036693">
    <property type="entry name" value="TF_LuxR_autoind-bd_dom_sf"/>
</dbReference>
<gene>
    <name evidence="6" type="ORF">QWZ10_07360</name>
</gene>
<comment type="caution">
    <text evidence="6">The sequence shown here is derived from an EMBL/GenBank/DDBJ whole genome shotgun (WGS) entry which is preliminary data.</text>
</comment>
<keyword evidence="1" id="KW-0805">Transcription regulation</keyword>
<accession>A0ABT8D8E7</accession>
<evidence type="ECO:0000313" key="7">
    <source>
        <dbReference type="Proteomes" id="UP001243846"/>
    </source>
</evidence>
<keyword evidence="3" id="KW-0804">Transcription</keyword>
<dbReference type="EMBL" id="JAUFRC010000001">
    <property type="protein sequence ID" value="MDN3711697.1"/>
    <property type="molecule type" value="Genomic_DNA"/>
</dbReference>
<evidence type="ECO:0000256" key="1">
    <source>
        <dbReference type="ARBA" id="ARBA00023015"/>
    </source>
</evidence>
<organism evidence="6 7">
    <name type="scientific">Paracoccus cavernae</name>
    <dbReference type="NCBI Taxonomy" id="1571207"/>
    <lineage>
        <taxon>Bacteria</taxon>
        <taxon>Pseudomonadati</taxon>
        <taxon>Pseudomonadota</taxon>
        <taxon>Alphaproteobacteria</taxon>
        <taxon>Rhodobacterales</taxon>
        <taxon>Paracoccaceae</taxon>
        <taxon>Paracoccus</taxon>
    </lineage>
</organism>
<keyword evidence="7" id="KW-1185">Reference proteome</keyword>
<evidence type="ECO:0000259" key="5">
    <source>
        <dbReference type="Pfam" id="PF03472"/>
    </source>
</evidence>
<feature type="region of interest" description="Disordered" evidence="4">
    <location>
        <begin position="106"/>
        <end position="149"/>
    </location>
</feature>
<sequence>MLNDVERLMYAPSVEDVWAYLTSETKKLGLPYVHYTIYRVLEADGLDMPKEVMLLSNLDKSLLDRFENEDFLIAAPLSRWLHNTAARSLGPGFSINGSKGFCRSPRSARFRPSSKRPFRGLGHEPARHCATAGGRDRLRRPARNDAAGA</sequence>
<dbReference type="InterPro" id="IPR005143">
    <property type="entry name" value="TF_LuxR_autoind-bd_dom"/>
</dbReference>
<keyword evidence="2" id="KW-0238">DNA-binding</keyword>